<proteinExistence type="inferred from homology"/>
<dbReference type="GO" id="GO:0004553">
    <property type="term" value="F:hydrolase activity, hydrolyzing O-glycosyl compounds"/>
    <property type="evidence" value="ECO:0007669"/>
    <property type="project" value="InterPro"/>
</dbReference>
<dbReference type="InterPro" id="IPR006710">
    <property type="entry name" value="Glyco_hydro_43"/>
</dbReference>
<evidence type="ECO:0000256" key="4">
    <source>
        <dbReference type="PIRSR" id="PIRSR606710-1"/>
    </source>
</evidence>
<evidence type="ECO:0000256" key="2">
    <source>
        <dbReference type="ARBA" id="ARBA00022801"/>
    </source>
</evidence>
<dbReference type="CDD" id="cd09001">
    <property type="entry name" value="GH43_FsAxh1-like"/>
    <property type="match status" value="1"/>
</dbReference>
<dbReference type="SUPFAM" id="SSF75005">
    <property type="entry name" value="Arabinanase/levansucrase/invertase"/>
    <property type="match status" value="1"/>
</dbReference>
<dbReference type="InterPro" id="IPR041542">
    <property type="entry name" value="GH43_C2"/>
</dbReference>
<dbReference type="Gene3D" id="2.60.120.200">
    <property type="match status" value="1"/>
</dbReference>
<feature type="domain" description="Beta-xylosidase C-terminal Concanavalin A-like" evidence="7">
    <location>
        <begin position="305"/>
        <end position="499"/>
    </location>
</feature>
<feature type="active site" description="Proton acceptor" evidence="4">
    <location>
        <position position="17"/>
    </location>
</feature>
<dbReference type="InterPro" id="IPR023296">
    <property type="entry name" value="Glyco_hydro_beta-prop_sf"/>
</dbReference>
<dbReference type="PANTHER" id="PTHR42812:SF15">
    <property type="entry name" value="HYDROLASE, PUTATIVE (AFU_ORTHOLOGUE AFUA_2G00930)-RELATED"/>
    <property type="match status" value="1"/>
</dbReference>
<evidence type="ECO:0000256" key="5">
    <source>
        <dbReference type="PIRSR" id="PIRSR606710-2"/>
    </source>
</evidence>
<protein>
    <submittedName>
        <fullName evidence="8">Glycosyl hydrolase 43 family protein</fullName>
    </submittedName>
</protein>
<keyword evidence="9" id="KW-1185">Reference proteome</keyword>
<evidence type="ECO:0000313" key="8">
    <source>
        <dbReference type="EMBL" id="TSB47860.1"/>
    </source>
</evidence>
<dbReference type="GO" id="GO:0005975">
    <property type="term" value="P:carbohydrate metabolic process"/>
    <property type="evidence" value="ECO:0007669"/>
    <property type="project" value="InterPro"/>
</dbReference>
<name>A0A554A2E3_9BACI</name>
<evidence type="ECO:0000256" key="1">
    <source>
        <dbReference type="ARBA" id="ARBA00009865"/>
    </source>
</evidence>
<dbReference type="PANTHER" id="PTHR42812">
    <property type="entry name" value="BETA-XYLOSIDASE"/>
    <property type="match status" value="1"/>
</dbReference>
<gene>
    <name evidence="8" type="ORF">FN960_04950</name>
</gene>
<reference evidence="8 9" key="1">
    <citation type="submission" date="2019-07" db="EMBL/GenBank/DDBJ databases">
        <authorList>
            <person name="Park Y.J."/>
            <person name="Jeong S.E."/>
            <person name="Jung H.S."/>
        </authorList>
    </citation>
    <scope>NUCLEOTIDE SEQUENCE [LARGE SCALE GENOMIC DNA]</scope>
    <source>
        <strain evidence="9">P16(2019)</strain>
    </source>
</reference>
<dbReference type="RefSeq" id="WP_143847481.1">
    <property type="nucleotide sequence ID" value="NZ_VLXZ01000002.1"/>
</dbReference>
<evidence type="ECO:0000256" key="6">
    <source>
        <dbReference type="RuleBase" id="RU361187"/>
    </source>
</evidence>
<dbReference type="Proteomes" id="UP000318521">
    <property type="component" value="Unassembled WGS sequence"/>
</dbReference>
<keyword evidence="3 6" id="KW-0326">Glycosidase</keyword>
<accession>A0A554A2E3</accession>
<comment type="caution">
    <text evidence="8">The sequence shown here is derived from an EMBL/GenBank/DDBJ whole genome shotgun (WGS) entry which is preliminary data.</text>
</comment>
<dbReference type="OrthoDB" id="9801455at2"/>
<sequence>MSPITVRNPIIWADVPDISVIRVEDTYYMVSTSMHSMPGCPILKSNNLRDWELHSYVYETLEANDAHELKGGSHIYGKGMWAASLRYHNHMFYVCFSANDTKQFYIYTTDDIESGNWDRHVIDGLRHDPSLFFDEEHTYVIHGNGRIMITELTADATALKPNGINQLLLETEKEGMGLRAEGCHAYKMNGYYYLFFIEWPSVGNKRRREVCYRSESLFGPYESRIVLDDDMNFYNNGVAQGGIVDTPEREWYAVLFQDRGAVGRVPILVPMHWSDDWPVLGIDGKVPEEFEAKLPEGEKKPLTISDDFQSAEQHLPLQWQWNHNPDHELWSLTKNKGYLTLEAGHVTKSVEFARNTLTQRTEGPWCSASTSLDISEMIPGNRAGLVALQHDFGAVGVEISSNGKAFITLYIRGEDGSDKCIESIPYDGNTIVLKADFNFHQLQDTVDFYYSSEGNEWNKIGERLQLKYTLTHFMGVRIGLYHFATEQIGGVAKFEYFQYDTSETAADSINEK</sequence>
<dbReference type="InterPro" id="IPR013320">
    <property type="entry name" value="ConA-like_dom_sf"/>
</dbReference>
<organism evidence="8 9">
    <name type="scientific">Alkalicoccobacillus porphyridii</name>
    <dbReference type="NCBI Taxonomy" id="2597270"/>
    <lineage>
        <taxon>Bacteria</taxon>
        <taxon>Bacillati</taxon>
        <taxon>Bacillota</taxon>
        <taxon>Bacilli</taxon>
        <taxon>Bacillales</taxon>
        <taxon>Bacillaceae</taxon>
        <taxon>Alkalicoccobacillus</taxon>
    </lineage>
</organism>
<dbReference type="Pfam" id="PF04616">
    <property type="entry name" value="Glyco_hydro_43"/>
    <property type="match status" value="1"/>
</dbReference>
<evidence type="ECO:0000313" key="9">
    <source>
        <dbReference type="Proteomes" id="UP000318521"/>
    </source>
</evidence>
<evidence type="ECO:0000256" key="3">
    <source>
        <dbReference type="ARBA" id="ARBA00023295"/>
    </source>
</evidence>
<dbReference type="AlphaFoldDB" id="A0A554A2E3"/>
<dbReference type="SUPFAM" id="SSF49899">
    <property type="entry name" value="Concanavalin A-like lectins/glucanases"/>
    <property type="match status" value="1"/>
</dbReference>
<comment type="similarity">
    <text evidence="1 6">Belongs to the glycosyl hydrolase 43 family.</text>
</comment>
<keyword evidence="2 6" id="KW-0378">Hydrolase</keyword>
<feature type="active site" description="Proton donor" evidence="4">
    <location>
        <position position="181"/>
    </location>
</feature>
<dbReference type="EMBL" id="VLXZ01000002">
    <property type="protein sequence ID" value="TSB47860.1"/>
    <property type="molecule type" value="Genomic_DNA"/>
</dbReference>
<dbReference type="Pfam" id="PF17851">
    <property type="entry name" value="GH43_C2"/>
    <property type="match status" value="1"/>
</dbReference>
<dbReference type="Gene3D" id="2.115.10.20">
    <property type="entry name" value="Glycosyl hydrolase domain, family 43"/>
    <property type="match status" value="1"/>
</dbReference>
<feature type="site" description="Important for catalytic activity, responsible for pKa modulation of the active site Glu and correct orientation of both the proton donor and substrate" evidence="5">
    <location>
        <position position="128"/>
    </location>
</feature>
<dbReference type="InterPro" id="IPR051795">
    <property type="entry name" value="Glycosyl_Hydrlase_43"/>
</dbReference>
<evidence type="ECO:0000259" key="7">
    <source>
        <dbReference type="Pfam" id="PF17851"/>
    </source>
</evidence>